<protein>
    <submittedName>
        <fullName evidence="1">DsrE/DsrF/DsrH-like protein</fullName>
    </submittedName>
</protein>
<accession>A0A4R1KEV1</accession>
<evidence type="ECO:0000313" key="1">
    <source>
        <dbReference type="EMBL" id="TCK61809.1"/>
    </source>
</evidence>
<dbReference type="EMBL" id="SMGG01000003">
    <property type="protein sequence ID" value="TCK61809.1"/>
    <property type="molecule type" value="Genomic_DNA"/>
</dbReference>
<dbReference type="Pfam" id="PF02635">
    <property type="entry name" value="DsrE"/>
    <property type="match status" value="1"/>
</dbReference>
<dbReference type="Proteomes" id="UP000294614">
    <property type="component" value="Unassembled WGS sequence"/>
</dbReference>
<gene>
    <name evidence="1" type="ORF">C8D98_0315</name>
</gene>
<keyword evidence="2" id="KW-1185">Reference proteome</keyword>
<dbReference type="InterPro" id="IPR003787">
    <property type="entry name" value="Sulphur_relay_DsrE/F-like"/>
</dbReference>
<dbReference type="RefSeq" id="WP_165871147.1">
    <property type="nucleotide sequence ID" value="NZ_JAJUHT010000002.1"/>
</dbReference>
<proteinExistence type="predicted"/>
<dbReference type="InterPro" id="IPR027396">
    <property type="entry name" value="DsrEFH-like"/>
</dbReference>
<dbReference type="SUPFAM" id="SSF75169">
    <property type="entry name" value="DsrEFH-like"/>
    <property type="match status" value="1"/>
</dbReference>
<organism evidence="1 2">
    <name type="scientific">Seleniivibrio woodruffii</name>
    <dbReference type="NCBI Taxonomy" id="1078050"/>
    <lineage>
        <taxon>Bacteria</taxon>
        <taxon>Pseudomonadati</taxon>
        <taxon>Deferribacterota</taxon>
        <taxon>Deferribacteres</taxon>
        <taxon>Deferribacterales</taxon>
        <taxon>Geovibrionaceae</taxon>
        <taxon>Seleniivibrio</taxon>
    </lineage>
</organism>
<dbReference type="Gene3D" id="3.40.1260.10">
    <property type="entry name" value="DsrEFH-like"/>
    <property type="match status" value="1"/>
</dbReference>
<sequence>MSEKIIIAHLTSNDPVTAGKALRFSKSALSYSSTVILLLSAHGVSVADKTKESFTVPTTQENALDTIRQFLKDGGRVFVGLDDMKSLGISAADIIAGCEQAETGYLFNILLSDQAVIMSW</sequence>
<evidence type="ECO:0000313" key="2">
    <source>
        <dbReference type="Proteomes" id="UP000294614"/>
    </source>
</evidence>
<comment type="caution">
    <text evidence="1">The sequence shown here is derived from an EMBL/GenBank/DDBJ whole genome shotgun (WGS) entry which is preliminary data.</text>
</comment>
<dbReference type="AlphaFoldDB" id="A0A4R1KEV1"/>
<name>A0A4R1KEV1_9BACT</name>
<reference evidence="1 2" key="1">
    <citation type="submission" date="2019-03" db="EMBL/GenBank/DDBJ databases">
        <title>Genomic Encyclopedia of Type Strains, Phase IV (KMG-IV): sequencing the most valuable type-strain genomes for metagenomic binning, comparative biology and taxonomic classification.</title>
        <authorList>
            <person name="Goeker M."/>
        </authorList>
    </citation>
    <scope>NUCLEOTIDE SEQUENCE [LARGE SCALE GENOMIC DNA]</scope>
    <source>
        <strain evidence="1 2">DSM 24984</strain>
    </source>
</reference>